<reference evidence="11 12" key="1">
    <citation type="journal article" date="2022" name="Syst. Appl. Microbiol.">
        <title>Rhodopirellula aestuarii sp. nov., a novel member of the genus Rhodopirellula isolated from brackish sediments collected in the Tagus River estuary, Portugal.</title>
        <authorList>
            <person name="Vitorino I.R."/>
            <person name="Klimek D."/>
            <person name="Calusinska M."/>
            <person name="Lobo-da-Cunha A."/>
            <person name="Vasconcelos V."/>
            <person name="Lage O.M."/>
        </authorList>
    </citation>
    <scope>NUCLEOTIDE SEQUENCE [LARGE SCALE GENOMIC DNA]</scope>
    <source>
        <strain evidence="11 12">ICT_H3.1</strain>
    </source>
</reference>
<accession>A0ABT0U4X3</accession>
<comment type="subcellular location">
    <subcellularLocation>
        <location evidence="1">Secreted</location>
    </subcellularLocation>
</comment>
<evidence type="ECO:0000256" key="2">
    <source>
        <dbReference type="ARBA" id="ARBA00022525"/>
    </source>
</evidence>
<dbReference type="CDD" id="cd14014">
    <property type="entry name" value="STKc_PknB_like"/>
    <property type="match status" value="1"/>
</dbReference>
<dbReference type="Pfam" id="PF24517">
    <property type="entry name" value="CBM96"/>
    <property type="match status" value="1"/>
</dbReference>
<dbReference type="Gene3D" id="1.10.510.10">
    <property type="entry name" value="Transferase(Phosphotransferase) domain 1"/>
    <property type="match status" value="1"/>
</dbReference>
<dbReference type="PROSITE" id="PS50011">
    <property type="entry name" value="PROTEIN_KINASE_DOM"/>
    <property type="match status" value="1"/>
</dbReference>
<dbReference type="SUPFAM" id="SSF56112">
    <property type="entry name" value="Protein kinase-like (PK-like)"/>
    <property type="match status" value="1"/>
</dbReference>
<keyword evidence="9" id="KW-0472">Membrane</keyword>
<dbReference type="GO" id="GO:0016301">
    <property type="term" value="F:kinase activity"/>
    <property type="evidence" value="ECO:0007669"/>
    <property type="project" value="UniProtKB-KW"/>
</dbReference>
<feature type="transmembrane region" description="Helical" evidence="9">
    <location>
        <begin position="379"/>
        <end position="401"/>
    </location>
</feature>
<dbReference type="InterPro" id="IPR000719">
    <property type="entry name" value="Prot_kinase_dom"/>
</dbReference>
<keyword evidence="12" id="KW-1185">Reference proteome</keyword>
<feature type="region of interest" description="Disordered" evidence="8">
    <location>
        <begin position="412"/>
        <end position="548"/>
    </location>
</feature>
<evidence type="ECO:0000256" key="7">
    <source>
        <dbReference type="ARBA" id="ARBA00022840"/>
    </source>
</evidence>
<keyword evidence="2" id="KW-0964">Secreted</keyword>
<comment type="caution">
    <text evidence="11">The sequence shown here is derived from an EMBL/GenBank/DDBJ whole genome shotgun (WGS) entry which is preliminary data.</text>
</comment>
<name>A0ABT0U4X3_9BACT</name>
<proteinExistence type="predicted"/>
<evidence type="ECO:0000256" key="9">
    <source>
        <dbReference type="SAM" id="Phobius"/>
    </source>
</evidence>
<gene>
    <name evidence="11" type="ORF">NB063_15295</name>
</gene>
<evidence type="ECO:0000313" key="11">
    <source>
        <dbReference type="EMBL" id="MCM2371969.1"/>
    </source>
</evidence>
<keyword evidence="6 11" id="KW-0418">Kinase</keyword>
<sequence length="753" mass="81297">MTKKNNSYDFLEPSEHEGDLGMLGSYRILGEMGRGGMGYVFRAEDTVLERPVALKVMNKKIASTPNSRDRFLQEARAMAAVHHDNVVVIFEVGTHKGTPFMAMELLRGETLEAVNARKETRDYEKVIDYARQICRGLAAAHAKGIVHRDIKPANIWVEEGSGRIKILDFGLALASSPTSDTTGVGSVCGTPGYLTPEQARSDPLDDRSDLYSLGVVLYEMCTGKLPTAQPAIAEQLVALLTRSPTPLRELNPDIPQPLADLIHKLLSKEPADRPASALELEKQLKKAAQECEAKSEVALSLGKLQESLKEVVSKQEEVKPETVEVVEIPEFESLALPAPAPLPPSSNLPKPAGAGGHLRPGHPARRPSPAPVQKQVSPIVWMGAGVLATLFLVLGIVWMIIPRQGETYVVTAPEGGTPTNANQPTTSPPVTPRTTATHNTSAGTRGPTKTGQPKGKSPGGDKPKSPSGAQANQDRNPSGNAQANANNTPTIDASSNTPEDPTRSTENSMASVENNPAEVDSTAPAENVNADPPVMDDVPASADETISPEVDAPPVVSVVKHISNTIGMGADTTTHKGDSKGDNQGTKDLLIVQTRNDQDLKHIYVRFDLRSPEFKRDDVQRVTLSLAFLIGQKINNTNLKIYGWGDPDAGAWKEDEKERSPLLWKNSPSQSDVASLPLLATWSSDAVDAEELRRKQEFVDFSSDELMQFVLDAWGRSASFVIAGGNERGIPIRFLSKERDAELAPALRFDVAE</sequence>
<dbReference type="PANTHER" id="PTHR43289">
    <property type="entry name" value="MITOGEN-ACTIVATED PROTEIN KINASE KINASE KINASE 20-RELATED"/>
    <property type="match status" value="1"/>
</dbReference>
<dbReference type="Proteomes" id="UP001202961">
    <property type="component" value="Unassembled WGS sequence"/>
</dbReference>
<evidence type="ECO:0000256" key="6">
    <source>
        <dbReference type="ARBA" id="ARBA00022777"/>
    </source>
</evidence>
<feature type="region of interest" description="Disordered" evidence="8">
    <location>
        <begin position="337"/>
        <end position="371"/>
    </location>
</feature>
<evidence type="ECO:0000256" key="5">
    <source>
        <dbReference type="ARBA" id="ARBA00022741"/>
    </source>
</evidence>
<feature type="domain" description="Protein kinase" evidence="10">
    <location>
        <begin position="26"/>
        <end position="285"/>
    </location>
</feature>
<evidence type="ECO:0000256" key="8">
    <source>
        <dbReference type="SAM" id="MobiDB-lite"/>
    </source>
</evidence>
<keyword evidence="7" id="KW-0067">ATP-binding</keyword>
<keyword evidence="3" id="KW-0808">Transferase</keyword>
<protein>
    <submittedName>
        <fullName evidence="11">Protein kinase</fullName>
    </submittedName>
</protein>
<evidence type="ECO:0000256" key="4">
    <source>
        <dbReference type="ARBA" id="ARBA00022729"/>
    </source>
</evidence>
<dbReference type="InterPro" id="IPR055372">
    <property type="entry name" value="CBM96"/>
</dbReference>
<dbReference type="EMBL" id="JAMQBK010000039">
    <property type="protein sequence ID" value="MCM2371969.1"/>
    <property type="molecule type" value="Genomic_DNA"/>
</dbReference>
<keyword evidence="5" id="KW-0547">Nucleotide-binding</keyword>
<organism evidence="11 12">
    <name type="scientific">Aporhodopirellula aestuarii</name>
    <dbReference type="NCBI Taxonomy" id="2950107"/>
    <lineage>
        <taxon>Bacteria</taxon>
        <taxon>Pseudomonadati</taxon>
        <taxon>Planctomycetota</taxon>
        <taxon>Planctomycetia</taxon>
        <taxon>Pirellulales</taxon>
        <taxon>Pirellulaceae</taxon>
        <taxon>Aporhodopirellula</taxon>
    </lineage>
</organism>
<keyword evidence="9" id="KW-1133">Transmembrane helix</keyword>
<evidence type="ECO:0000259" key="10">
    <source>
        <dbReference type="PROSITE" id="PS50011"/>
    </source>
</evidence>
<feature type="compositionally biased region" description="Polar residues" evidence="8">
    <location>
        <begin position="469"/>
        <end position="514"/>
    </location>
</feature>
<evidence type="ECO:0000256" key="3">
    <source>
        <dbReference type="ARBA" id="ARBA00022679"/>
    </source>
</evidence>
<dbReference type="Pfam" id="PF00069">
    <property type="entry name" value="Pkinase"/>
    <property type="match status" value="1"/>
</dbReference>
<keyword evidence="9" id="KW-0812">Transmembrane</keyword>
<dbReference type="PANTHER" id="PTHR43289:SF34">
    <property type="entry name" value="SERINE_THREONINE-PROTEIN KINASE YBDM-RELATED"/>
    <property type="match status" value="1"/>
</dbReference>
<evidence type="ECO:0000256" key="1">
    <source>
        <dbReference type="ARBA" id="ARBA00004613"/>
    </source>
</evidence>
<dbReference type="RefSeq" id="WP_250929597.1">
    <property type="nucleotide sequence ID" value="NZ_JAMQBK010000039.1"/>
</dbReference>
<dbReference type="InterPro" id="IPR011009">
    <property type="entry name" value="Kinase-like_dom_sf"/>
</dbReference>
<evidence type="ECO:0000313" key="12">
    <source>
        <dbReference type="Proteomes" id="UP001202961"/>
    </source>
</evidence>
<keyword evidence="4" id="KW-0732">Signal</keyword>
<dbReference type="SMART" id="SM00220">
    <property type="entry name" value="S_TKc"/>
    <property type="match status" value="1"/>
</dbReference>
<dbReference type="Gene3D" id="3.30.200.20">
    <property type="entry name" value="Phosphorylase Kinase, domain 1"/>
    <property type="match status" value="1"/>
</dbReference>
<feature type="compositionally biased region" description="Polar residues" evidence="8">
    <location>
        <begin position="438"/>
        <end position="451"/>
    </location>
</feature>